<dbReference type="AlphaFoldDB" id="F1YEH4"/>
<evidence type="ECO:0000313" key="2">
    <source>
        <dbReference type="EMBL" id="EGD56807.1"/>
    </source>
</evidence>
<dbReference type="InterPro" id="IPR016181">
    <property type="entry name" value="Acyl_CoA_acyltransferase"/>
</dbReference>
<dbReference type="GO" id="GO:0016747">
    <property type="term" value="F:acyltransferase activity, transferring groups other than amino-acyl groups"/>
    <property type="evidence" value="ECO:0007669"/>
    <property type="project" value="InterPro"/>
</dbReference>
<feature type="domain" description="N-acetyltransferase" evidence="1">
    <location>
        <begin position="32"/>
        <end position="127"/>
    </location>
</feature>
<gene>
    <name evidence="2" type="ORF">SCNU_00475</name>
</gene>
<proteinExistence type="predicted"/>
<reference evidence="2 3" key="1">
    <citation type="journal article" date="2011" name="J. Bacteriol.">
        <title>Draft Genome Sequence of Gordonia neofelifaecis NRRL B-59395, a Cholesterol-Degrading Actinomycete.</title>
        <authorList>
            <person name="Ge F."/>
            <person name="Li W."/>
            <person name="Chen G."/>
            <person name="Liu Y."/>
            <person name="Zhang G."/>
            <person name="Yong B."/>
            <person name="Wang Q."/>
            <person name="Wang N."/>
            <person name="Huang Z."/>
            <person name="Li W."/>
            <person name="Wang J."/>
            <person name="Wu C."/>
            <person name="Xie Q."/>
            <person name="Liu G."/>
        </authorList>
    </citation>
    <scope>NUCLEOTIDE SEQUENCE [LARGE SCALE GENOMIC DNA]</scope>
    <source>
        <strain evidence="2 3">NRRL B-59395</strain>
    </source>
</reference>
<dbReference type="InterPro" id="IPR000182">
    <property type="entry name" value="GNAT_dom"/>
</dbReference>
<sequence length="185" mass="20964">MNPQTEYVDPAVDFGLDIHIHASEDDAGVLNRFNACFFIYDDDQTVGTLTGWIGWRVLDEDVADAADEISADSSHIGYVAAQLLKDQDDSWIEDVVLLDRVWIAPEFRRRGLLGELIDRLIRELRLQINDCFVVTEPEPQEESGGPYPDGPQRDKAMNGLLRSLSDAGFAAWQDNIVFWRRAERP</sequence>
<dbReference type="Pfam" id="PF00583">
    <property type="entry name" value="Acetyltransf_1"/>
    <property type="match status" value="1"/>
</dbReference>
<dbReference type="Proteomes" id="UP000035065">
    <property type="component" value="Unassembled WGS sequence"/>
</dbReference>
<keyword evidence="3" id="KW-1185">Reference proteome</keyword>
<evidence type="ECO:0000259" key="1">
    <source>
        <dbReference type="Pfam" id="PF00583"/>
    </source>
</evidence>
<accession>F1YEH4</accession>
<evidence type="ECO:0000313" key="3">
    <source>
        <dbReference type="Proteomes" id="UP000035065"/>
    </source>
</evidence>
<dbReference type="CDD" id="cd04301">
    <property type="entry name" value="NAT_SF"/>
    <property type="match status" value="1"/>
</dbReference>
<dbReference type="eggNOG" id="ENOG5031VYA">
    <property type="taxonomic scope" value="Bacteria"/>
</dbReference>
<organism evidence="2 3">
    <name type="scientific">Gordonia neofelifaecis NRRL B-59395</name>
    <dbReference type="NCBI Taxonomy" id="644548"/>
    <lineage>
        <taxon>Bacteria</taxon>
        <taxon>Bacillati</taxon>
        <taxon>Actinomycetota</taxon>
        <taxon>Actinomycetes</taxon>
        <taxon>Mycobacteriales</taxon>
        <taxon>Gordoniaceae</taxon>
        <taxon>Gordonia</taxon>
    </lineage>
</organism>
<dbReference type="EMBL" id="AEUD01000001">
    <property type="protein sequence ID" value="EGD56807.1"/>
    <property type="molecule type" value="Genomic_DNA"/>
</dbReference>
<name>F1YEH4_9ACTN</name>
<dbReference type="OrthoDB" id="9803233at2"/>
<dbReference type="RefSeq" id="WP_009677372.1">
    <property type="nucleotide sequence ID" value="NZ_AEUD01000001.1"/>
</dbReference>
<dbReference type="SUPFAM" id="SSF55729">
    <property type="entry name" value="Acyl-CoA N-acyltransferases (Nat)"/>
    <property type="match status" value="1"/>
</dbReference>
<dbReference type="Gene3D" id="3.40.630.30">
    <property type="match status" value="1"/>
</dbReference>
<protein>
    <recommendedName>
        <fullName evidence="1">N-acetyltransferase domain-containing protein</fullName>
    </recommendedName>
</protein>
<comment type="caution">
    <text evidence="2">The sequence shown here is derived from an EMBL/GenBank/DDBJ whole genome shotgun (WGS) entry which is preliminary data.</text>
</comment>